<keyword evidence="1 5" id="KW-0732">Signal</keyword>
<accession>A0ABY9E005</accession>
<dbReference type="Proteomes" id="UP001227230">
    <property type="component" value="Chromosome 19"/>
</dbReference>
<evidence type="ECO:0000259" key="6">
    <source>
        <dbReference type="PROSITE" id="PS50026"/>
    </source>
</evidence>
<evidence type="ECO:0000256" key="2">
    <source>
        <dbReference type="ARBA" id="ARBA00023157"/>
    </source>
</evidence>
<dbReference type="InterPro" id="IPR036426">
    <property type="entry name" value="Bulb-type_lectin_dom_sf"/>
</dbReference>
<keyword evidence="4" id="KW-0245">EGF-like domain</keyword>
<dbReference type="CDD" id="cd00053">
    <property type="entry name" value="EGF"/>
    <property type="match status" value="1"/>
</dbReference>
<evidence type="ECO:0000256" key="4">
    <source>
        <dbReference type="PROSITE-ProRule" id="PRU00076"/>
    </source>
</evidence>
<keyword evidence="3" id="KW-0325">Glycoprotein</keyword>
<dbReference type="Pfam" id="PF00954">
    <property type="entry name" value="S_locus_glycop"/>
    <property type="match status" value="1"/>
</dbReference>
<evidence type="ECO:0008006" key="10">
    <source>
        <dbReference type="Google" id="ProtNLM"/>
    </source>
</evidence>
<feature type="domain" description="EGF-like" evidence="6">
    <location>
        <begin position="282"/>
        <end position="319"/>
    </location>
</feature>
<dbReference type="EMBL" id="CP126666">
    <property type="protein sequence ID" value="WKA12285.1"/>
    <property type="molecule type" value="Genomic_DNA"/>
</dbReference>
<name>A0ABY9E005_VITVI</name>
<evidence type="ECO:0000313" key="8">
    <source>
        <dbReference type="EMBL" id="WKA12285.1"/>
    </source>
</evidence>
<protein>
    <recommendedName>
        <fullName evidence="10">Bulb-type lectin domain-containing protein</fullName>
    </recommendedName>
</protein>
<feature type="chain" id="PRO_5047352411" description="Bulb-type lectin domain-containing protein" evidence="5">
    <location>
        <begin position="24"/>
        <end position="358"/>
    </location>
</feature>
<reference evidence="8 9" key="1">
    <citation type="journal article" date="2023" name="Hortic Res">
        <title>The complete reference genome for grapevine (Vitis vinifera L.) genetics and breeding.</title>
        <authorList>
            <person name="Shi X."/>
            <person name="Cao S."/>
            <person name="Wang X."/>
            <person name="Huang S."/>
            <person name="Wang Y."/>
            <person name="Liu Z."/>
            <person name="Liu W."/>
            <person name="Leng X."/>
            <person name="Peng Y."/>
            <person name="Wang N."/>
            <person name="Wang Y."/>
            <person name="Ma Z."/>
            <person name="Xu X."/>
            <person name="Zhang F."/>
            <person name="Xue H."/>
            <person name="Zhong H."/>
            <person name="Wang Y."/>
            <person name="Zhang K."/>
            <person name="Velt A."/>
            <person name="Avia K."/>
            <person name="Holtgrawe D."/>
            <person name="Grimplet J."/>
            <person name="Matus J.T."/>
            <person name="Ware D."/>
            <person name="Wu X."/>
            <person name="Wang H."/>
            <person name="Liu C."/>
            <person name="Fang Y."/>
            <person name="Rustenholz C."/>
            <person name="Cheng Z."/>
            <person name="Xiao H."/>
            <person name="Zhou Y."/>
        </authorList>
    </citation>
    <scope>NUCLEOTIDE SEQUENCE [LARGE SCALE GENOMIC DNA]</scope>
    <source>
        <strain evidence="9">cv. Pinot noir / PN40024</strain>
        <tissue evidence="8">Leaf</tissue>
    </source>
</reference>
<dbReference type="PANTHER" id="PTHR32444:SF247">
    <property type="entry name" value="OS01G0958200 PROTEIN"/>
    <property type="match status" value="1"/>
</dbReference>
<evidence type="ECO:0000256" key="5">
    <source>
        <dbReference type="SAM" id="SignalP"/>
    </source>
</evidence>
<evidence type="ECO:0000256" key="1">
    <source>
        <dbReference type="ARBA" id="ARBA00022729"/>
    </source>
</evidence>
<dbReference type="InterPro" id="IPR001480">
    <property type="entry name" value="Bulb-type_lectin_dom"/>
</dbReference>
<dbReference type="Pfam" id="PF01453">
    <property type="entry name" value="B_lectin"/>
    <property type="match status" value="1"/>
</dbReference>
<dbReference type="PANTHER" id="PTHR32444">
    <property type="entry name" value="BULB-TYPE LECTIN DOMAIN-CONTAINING PROTEIN"/>
    <property type="match status" value="1"/>
</dbReference>
<dbReference type="InterPro" id="IPR000742">
    <property type="entry name" value="EGF"/>
</dbReference>
<proteinExistence type="predicted"/>
<dbReference type="CDD" id="cd00028">
    <property type="entry name" value="B_lectin"/>
    <property type="match status" value="1"/>
</dbReference>
<dbReference type="InterPro" id="IPR000858">
    <property type="entry name" value="S_locus_glycoprot_dom"/>
</dbReference>
<dbReference type="PROSITE" id="PS50026">
    <property type="entry name" value="EGF_3"/>
    <property type="match status" value="1"/>
</dbReference>
<evidence type="ECO:0000313" key="9">
    <source>
        <dbReference type="Proteomes" id="UP001227230"/>
    </source>
</evidence>
<feature type="domain" description="Bulb-type lectin" evidence="7">
    <location>
        <begin position="24"/>
        <end position="144"/>
    </location>
</feature>
<feature type="signal peptide" evidence="5">
    <location>
        <begin position="1"/>
        <end position="23"/>
    </location>
</feature>
<keyword evidence="2" id="KW-1015">Disulfide bond</keyword>
<comment type="caution">
    <text evidence="4">Lacks conserved residue(s) required for the propagation of feature annotation.</text>
</comment>
<keyword evidence="9" id="KW-1185">Reference proteome</keyword>
<dbReference type="Gene3D" id="2.90.10.10">
    <property type="entry name" value="Bulb-type lectin domain"/>
    <property type="match status" value="1"/>
</dbReference>
<dbReference type="SMART" id="SM00108">
    <property type="entry name" value="B_lectin"/>
    <property type="match status" value="1"/>
</dbReference>
<dbReference type="PROSITE" id="PS50927">
    <property type="entry name" value="BULB_LECTIN"/>
    <property type="match status" value="1"/>
</dbReference>
<gene>
    <name evidence="8" type="ORF">VitviT2T_029690</name>
</gene>
<evidence type="ECO:0000256" key="3">
    <source>
        <dbReference type="ARBA" id="ARBA00023180"/>
    </source>
</evidence>
<organism evidence="8 9">
    <name type="scientific">Vitis vinifera</name>
    <name type="common">Grape</name>
    <dbReference type="NCBI Taxonomy" id="29760"/>
    <lineage>
        <taxon>Eukaryota</taxon>
        <taxon>Viridiplantae</taxon>
        <taxon>Streptophyta</taxon>
        <taxon>Embryophyta</taxon>
        <taxon>Tracheophyta</taxon>
        <taxon>Spermatophyta</taxon>
        <taxon>Magnoliopsida</taxon>
        <taxon>eudicotyledons</taxon>
        <taxon>Gunneridae</taxon>
        <taxon>Pentapetalae</taxon>
        <taxon>rosids</taxon>
        <taxon>Vitales</taxon>
        <taxon>Vitaceae</taxon>
        <taxon>Viteae</taxon>
        <taxon>Vitis</taxon>
    </lineage>
</organism>
<dbReference type="SUPFAM" id="SSF51110">
    <property type="entry name" value="alpha-D-mannose-specific plant lectins"/>
    <property type="match status" value="1"/>
</dbReference>
<sequence length="358" mass="40209">MENISWLLFCYYLLSCLSKASLPADTLTANQSISDGQTLVSSRQVFEFGFFSPGNLKNRYVGIWYKNIPDTFVWVANRGYPVTDKSGTLNFSRDGNLVLFNGNGSVVWSLNSEEGSKHPILQILDSGNLVLSDESYGGSSSYIWQSFDHPTDTLLPGMRQGWDLNTGLNWYLTPWTSADDPSPGNYYYGVDLQGIPQLVLRMGSNKLYRSGVWYENRFSGGPVLVANSLFKPTFVANKEEVYYAFEAMDSAIYSRIVILESGLVHHFSWIGDFQWAVLYGIQKDHCDAFNLCGPFGVCYIINQSPKCECMMGFTPKSPKDWEVFNIFGGCVRIMPLECQRGNGFVKYPGMKLPDSSNL</sequence>
<evidence type="ECO:0000259" key="7">
    <source>
        <dbReference type="PROSITE" id="PS50927"/>
    </source>
</evidence>